<evidence type="ECO:0000256" key="9">
    <source>
        <dbReference type="ARBA" id="ARBA00023125"/>
    </source>
</evidence>
<feature type="domain" description="Cyclic nucleotide-binding" evidence="13">
    <location>
        <begin position="519"/>
        <end position="565"/>
    </location>
</feature>
<dbReference type="EC" id="5.6.2.4" evidence="12"/>
<feature type="domain" description="Helicase ATP-binding" evidence="14">
    <location>
        <begin position="203"/>
        <end position="369"/>
    </location>
</feature>
<evidence type="ECO:0000256" key="8">
    <source>
        <dbReference type="ARBA" id="ARBA00022840"/>
    </source>
</evidence>
<keyword evidence="6 12" id="KW-0347">Helicase</keyword>
<reference evidence="15 16" key="1">
    <citation type="submission" date="2019-03" db="EMBL/GenBank/DDBJ databases">
        <title>Genomic Encyclopedia of Type Strains, Phase IV (KMG-IV): sequencing the most valuable type-strain genomes for metagenomic binning, comparative biology and taxonomic classification.</title>
        <authorList>
            <person name="Goeker M."/>
        </authorList>
    </citation>
    <scope>NUCLEOTIDE SEQUENCE [LARGE SCALE GENOMIC DNA]</scope>
    <source>
        <strain evidence="15 16">DSM 19345</strain>
    </source>
</reference>
<evidence type="ECO:0000259" key="14">
    <source>
        <dbReference type="PROSITE" id="PS51192"/>
    </source>
</evidence>
<dbReference type="InterPro" id="IPR000595">
    <property type="entry name" value="cNMP-bd_dom"/>
</dbReference>
<evidence type="ECO:0000256" key="10">
    <source>
        <dbReference type="ARBA" id="ARBA00023235"/>
    </source>
</evidence>
<dbReference type="GO" id="GO:0006302">
    <property type="term" value="P:double-strand break repair"/>
    <property type="evidence" value="ECO:0007669"/>
    <property type="project" value="InterPro"/>
</dbReference>
<dbReference type="GO" id="GO:0008270">
    <property type="term" value="F:zinc ion binding"/>
    <property type="evidence" value="ECO:0007669"/>
    <property type="project" value="UniProtKB-UniRule"/>
</dbReference>
<dbReference type="GO" id="GO:0006270">
    <property type="term" value="P:DNA replication initiation"/>
    <property type="evidence" value="ECO:0007669"/>
    <property type="project" value="TreeGrafter"/>
</dbReference>
<evidence type="ECO:0000313" key="15">
    <source>
        <dbReference type="EMBL" id="TCT09841.1"/>
    </source>
</evidence>
<feature type="binding site" evidence="12">
    <location>
        <position position="459"/>
    </location>
    <ligand>
        <name>Zn(2+)</name>
        <dbReference type="ChEBI" id="CHEBI:29105"/>
        <label>2</label>
    </ligand>
</feature>
<comment type="catalytic activity">
    <reaction evidence="11 12">
        <text>ATP + H2O = ADP + phosphate + H(+)</text>
        <dbReference type="Rhea" id="RHEA:13065"/>
        <dbReference type="ChEBI" id="CHEBI:15377"/>
        <dbReference type="ChEBI" id="CHEBI:15378"/>
        <dbReference type="ChEBI" id="CHEBI:30616"/>
        <dbReference type="ChEBI" id="CHEBI:43474"/>
        <dbReference type="ChEBI" id="CHEBI:456216"/>
        <dbReference type="EC" id="5.6.2.4"/>
    </reaction>
</comment>
<dbReference type="CDD" id="cd17929">
    <property type="entry name" value="DEXHc_priA"/>
    <property type="match status" value="1"/>
</dbReference>
<comment type="subunit">
    <text evidence="12">Component of the replication restart primosome.</text>
</comment>
<dbReference type="OrthoDB" id="9759544at2"/>
<sequence length="721" mass="77657">MSQSIVPVLTPVAVEAPYSYAVPDGMTLSPGDVVVVPLGPRTVLGVVWDGEPDRIVRGKLRPVEAKLAGPAIAPAMRRFVEWIADYTLSPRGMVLRMMLRVPEAFGPQMPVIAVRLAGAPPERMTEARRRVLEVAGDGLAWSKTALARAAGVGVSVVEGLIQAGTLQCVALPPKPVVAPPEPDFAATALTQAQSGAAEALADAVAAGGFSVSLLEGVTGSGKTEVYFEAMSEALRRGRQVLVMVPEISLTAQFLARFEARFGTMPAEWHSGLTPKLRERTWRGVASGEVKAVAGARSALFLPFADLGLIVVDEEHDPAYKQEEGVIYSARDMAVVRGSLEGVPVVLSSATPSVESRANAERGRYRHLRLPDRYGARLPDIRAVDMRSDGPERGRFLSPPLVAAIAATIAGGEQALLFLNRRGYAPLTLCRACGFRFECPNCSAWLVEHRFRRQLACHHCGHAIPRPVNCPNCGAEDSLVPCGPGIERIAEEAAERFPDIRILMLSSDLIGSIAELRQRFTMIERGEVDLVVGTQLVAKGHNFPNLALVGVVDADVGLATGDPRAAERTFQLLQQVTGRAGRQRDGGRALIQTFDPDHPVIKAIVSGDREAFYAREMESRERQGLPPFGRLAAILVSARSQDEAASHAKALARAVPPADGVRVLGPAEAPLAVVRGRHRFRLLVKARRTFDLQGFLRAWFDAAPKPRGSVRMSVDVDPLSFL</sequence>
<keyword evidence="5 12" id="KW-0378">Hydrolase</keyword>
<dbReference type="GO" id="GO:0016887">
    <property type="term" value="F:ATP hydrolysis activity"/>
    <property type="evidence" value="ECO:0007669"/>
    <property type="project" value="RHEA"/>
</dbReference>
<dbReference type="EMBL" id="SMAK01000006">
    <property type="protein sequence ID" value="TCT09841.1"/>
    <property type="molecule type" value="Genomic_DNA"/>
</dbReference>
<organism evidence="15 16">
    <name type="scientific">Tepidamorphus gemmatus</name>
    <dbReference type="NCBI Taxonomy" id="747076"/>
    <lineage>
        <taxon>Bacteria</taxon>
        <taxon>Pseudomonadati</taxon>
        <taxon>Pseudomonadota</taxon>
        <taxon>Alphaproteobacteria</taxon>
        <taxon>Hyphomicrobiales</taxon>
        <taxon>Tepidamorphaceae</taxon>
        <taxon>Tepidamorphus</taxon>
    </lineage>
</organism>
<feature type="binding site" evidence="12">
    <location>
        <position position="456"/>
    </location>
    <ligand>
        <name>Zn(2+)</name>
        <dbReference type="ChEBI" id="CHEBI:29105"/>
        <label>2</label>
    </ligand>
</feature>
<dbReference type="InterPro" id="IPR042115">
    <property type="entry name" value="PriA_3primeBD_sf"/>
</dbReference>
<keyword evidence="8 12" id="KW-0067">ATP-binding</keyword>
<feature type="binding site" evidence="12">
    <location>
        <position position="472"/>
    </location>
    <ligand>
        <name>Zn(2+)</name>
        <dbReference type="ChEBI" id="CHEBI:29105"/>
        <label>1</label>
    </ligand>
</feature>
<evidence type="ECO:0000259" key="13">
    <source>
        <dbReference type="PROSITE" id="PS50042"/>
    </source>
</evidence>
<evidence type="ECO:0000256" key="12">
    <source>
        <dbReference type="HAMAP-Rule" id="MF_00983"/>
    </source>
</evidence>
<dbReference type="Gene3D" id="3.40.1440.60">
    <property type="entry name" value="PriA, 3(prime) DNA-binding domain"/>
    <property type="match status" value="1"/>
</dbReference>
<feature type="binding site" evidence="12">
    <location>
        <position position="441"/>
    </location>
    <ligand>
        <name>Zn(2+)</name>
        <dbReference type="ChEBI" id="CHEBI:29105"/>
        <label>2</label>
    </ligand>
</feature>
<dbReference type="InterPro" id="IPR005259">
    <property type="entry name" value="PriA"/>
</dbReference>
<dbReference type="Pfam" id="PF18319">
    <property type="entry name" value="Zn_ribbon_PriA"/>
    <property type="match status" value="1"/>
</dbReference>
<dbReference type="AlphaFoldDB" id="A0A4R3M8H3"/>
<dbReference type="GO" id="GO:0005524">
    <property type="term" value="F:ATP binding"/>
    <property type="evidence" value="ECO:0007669"/>
    <property type="project" value="UniProtKB-UniRule"/>
</dbReference>
<dbReference type="SMART" id="SM00490">
    <property type="entry name" value="HELICc"/>
    <property type="match status" value="1"/>
</dbReference>
<feature type="binding site" evidence="12">
    <location>
        <position position="432"/>
    </location>
    <ligand>
        <name>Zn(2+)</name>
        <dbReference type="ChEBI" id="CHEBI:29105"/>
        <label>1</label>
    </ligand>
</feature>
<keyword evidence="10 12" id="KW-0413">Isomerase</keyword>
<comment type="catalytic activity">
    <reaction evidence="12">
        <text>Couples ATP hydrolysis with the unwinding of duplex DNA by translocating in the 3'-5' direction.</text>
        <dbReference type="EC" id="5.6.2.4"/>
    </reaction>
</comment>
<dbReference type="InterPro" id="IPR027417">
    <property type="entry name" value="P-loop_NTPase"/>
</dbReference>
<dbReference type="InterPro" id="IPR041222">
    <property type="entry name" value="PriA_3primeBD"/>
</dbReference>
<dbReference type="PANTHER" id="PTHR30580:SF0">
    <property type="entry name" value="PRIMOSOMAL PROTEIN N"/>
    <property type="match status" value="1"/>
</dbReference>
<evidence type="ECO:0000256" key="5">
    <source>
        <dbReference type="ARBA" id="ARBA00022801"/>
    </source>
</evidence>
<evidence type="ECO:0000256" key="4">
    <source>
        <dbReference type="ARBA" id="ARBA00022741"/>
    </source>
</evidence>
<dbReference type="InterPro" id="IPR014001">
    <property type="entry name" value="Helicase_ATP-bd"/>
</dbReference>
<keyword evidence="9 12" id="KW-0238">DNA-binding</keyword>
<dbReference type="GO" id="GO:0003677">
    <property type="term" value="F:DNA binding"/>
    <property type="evidence" value="ECO:0007669"/>
    <property type="project" value="UniProtKB-UniRule"/>
</dbReference>
<name>A0A4R3M8H3_9HYPH</name>
<keyword evidence="7 12" id="KW-0862">Zinc</keyword>
<dbReference type="GO" id="GO:0043138">
    <property type="term" value="F:3'-5' DNA helicase activity"/>
    <property type="evidence" value="ECO:0007669"/>
    <property type="project" value="UniProtKB-EC"/>
</dbReference>
<dbReference type="NCBIfam" id="NF004070">
    <property type="entry name" value="PRK05580.2-2"/>
    <property type="match status" value="1"/>
</dbReference>
<evidence type="ECO:0000313" key="16">
    <source>
        <dbReference type="Proteomes" id="UP000295678"/>
    </source>
</evidence>
<dbReference type="Pfam" id="PF17764">
    <property type="entry name" value="PriA_3primeBD"/>
    <property type="match status" value="1"/>
</dbReference>
<dbReference type="Gene3D" id="3.40.50.300">
    <property type="entry name" value="P-loop containing nucleotide triphosphate hydrolases"/>
    <property type="match status" value="2"/>
</dbReference>
<keyword evidence="3 12" id="KW-0479">Metal-binding</keyword>
<dbReference type="Proteomes" id="UP000295678">
    <property type="component" value="Unassembled WGS sequence"/>
</dbReference>
<dbReference type="FunFam" id="3.40.50.300:FF:000489">
    <property type="entry name" value="Primosome assembly protein PriA"/>
    <property type="match status" value="1"/>
</dbReference>
<comment type="cofactor">
    <cofactor evidence="12">
        <name>Zn(2+)</name>
        <dbReference type="ChEBI" id="CHEBI:29105"/>
    </cofactor>
    <text evidence="12">Binds 2 zinc ions per subunit.</text>
</comment>
<dbReference type="RefSeq" id="WP_132806677.1">
    <property type="nucleotide sequence ID" value="NZ_SMAK01000006.1"/>
</dbReference>
<keyword evidence="4 12" id="KW-0547">Nucleotide-binding</keyword>
<dbReference type="SMART" id="SM00487">
    <property type="entry name" value="DEXDc"/>
    <property type="match status" value="1"/>
</dbReference>
<dbReference type="SUPFAM" id="SSF52540">
    <property type="entry name" value="P-loop containing nucleoside triphosphate hydrolases"/>
    <property type="match status" value="1"/>
</dbReference>
<dbReference type="PROSITE" id="PS51192">
    <property type="entry name" value="HELICASE_ATP_BIND_1"/>
    <property type="match status" value="1"/>
</dbReference>
<feature type="binding site" evidence="12">
    <location>
        <position position="469"/>
    </location>
    <ligand>
        <name>Zn(2+)</name>
        <dbReference type="ChEBI" id="CHEBI:29105"/>
        <label>1</label>
    </ligand>
</feature>
<protein>
    <recommendedName>
        <fullName evidence="12">Replication restart protein PriA</fullName>
    </recommendedName>
    <alternativeName>
        <fullName evidence="12">ATP-dependent DNA helicase PriA</fullName>
        <ecNumber evidence="12">5.6.2.4</ecNumber>
    </alternativeName>
    <alternativeName>
        <fullName evidence="12">DNA 3'-5' helicase PriA</fullName>
    </alternativeName>
</protein>
<evidence type="ECO:0000256" key="1">
    <source>
        <dbReference type="ARBA" id="ARBA00022515"/>
    </source>
</evidence>
<dbReference type="InterPro" id="IPR041236">
    <property type="entry name" value="PriA_C"/>
</dbReference>
<accession>A0A4R3M8H3</accession>
<feature type="binding site" evidence="12">
    <location>
        <position position="438"/>
    </location>
    <ligand>
        <name>Zn(2+)</name>
        <dbReference type="ChEBI" id="CHEBI:29105"/>
        <label>2</label>
    </ligand>
</feature>
<dbReference type="InterPro" id="IPR001650">
    <property type="entry name" value="Helicase_C-like"/>
</dbReference>
<dbReference type="PROSITE" id="PS50042">
    <property type="entry name" value="CNMP_BINDING_3"/>
    <property type="match status" value="1"/>
</dbReference>
<comment type="caution">
    <text evidence="15">The sequence shown here is derived from an EMBL/GenBank/DDBJ whole genome shotgun (WGS) entry which is preliminary data.</text>
</comment>
<evidence type="ECO:0000256" key="2">
    <source>
        <dbReference type="ARBA" id="ARBA00022705"/>
    </source>
</evidence>
<keyword evidence="1 12" id="KW-0639">Primosome</keyword>
<comment type="similarity">
    <text evidence="12">Belongs to the helicase family. PriA subfamily.</text>
</comment>
<dbReference type="Pfam" id="PF18074">
    <property type="entry name" value="PriA_C"/>
    <property type="match status" value="1"/>
</dbReference>
<evidence type="ECO:0000256" key="3">
    <source>
        <dbReference type="ARBA" id="ARBA00022723"/>
    </source>
</evidence>
<dbReference type="PANTHER" id="PTHR30580">
    <property type="entry name" value="PRIMOSOMAL PROTEIN N"/>
    <property type="match status" value="1"/>
</dbReference>
<dbReference type="InterPro" id="IPR011545">
    <property type="entry name" value="DEAD/DEAH_box_helicase_dom"/>
</dbReference>
<gene>
    <name evidence="12" type="primary">priA</name>
    <name evidence="15" type="ORF">EDC22_10635</name>
</gene>
<dbReference type="Pfam" id="PF00270">
    <property type="entry name" value="DEAD"/>
    <property type="match status" value="1"/>
</dbReference>
<dbReference type="NCBIfam" id="NF004071">
    <property type="entry name" value="PRK05580.2-3"/>
    <property type="match status" value="1"/>
</dbReference>
<dbReference type="GO" id="GO:0006310">
    <property type="term" value="P:DNA recombination"/>
    <property type="evidence" value="ECO:0007669"/>
    <property type="project" value="InterPro"/>
</dbReference>
<dbReference type="InterPro" id="IPR040498">
    <property type="entry name" value="PriA_CRR"/>
</dbReference>
<keyword evidence="2 12" id="KW-0235">DNA replication</keyword>
<proteinExistence type="inferred from homology"/>
<comment type="function">
    <text evidence="12">Initiates the restart of stalled replication forks, which reloads the replicative helicase on sites other than the origin of replication. Recognizes and binds to abandoned replication forks and remodels them to uncover a helicase loading site. Promotes assembly of the primosome at these replication forks.</text>
</comment>
<dbReference type="GO" id="GO:1990077">
    <property type="term" value="C:primosome complex"/>
    <property type="evidence" value="ECO:0007669"/>
    <property type="project" value="UniProtKB-UniRule"/>
</dbReference>
<dbReference type="GO" id="GO:0006269">
    <property type="term" value="P:DNA replication, synthesis of primer"/>
    <property type="evidence" value="ECO:0007669"/>
    <property type="project" value="UniProtKB-KW"/>
</dbReference>
<feature type="binding site" evidence="12">
    <location>
        <position position="429"/>
    </location>
    <ligand>
        <name>Zn(2+)</name>
        <dbReference type="ChEBI" id="CHEBI:29105"/>
        <label>1</label>
    </ligand>
</feature>
<keyword evidence="16" id="KW-1185">Reference proteome</keyword>
<dbReference type="NCBIfam" id="TIGR00595">
    <property type="entry name" value="priA"/>
    <property type="match status" value="1"/>
</dbReference>
<evidence type="ECO:0000256" key="7">
    <source>
        <dbReference type="ARBA" id="ARBA00022833"/>
    </source>
</evidence>
<dbReference type="HAMAP" id="MF_00983">
    <property type="entry name" value="PriA"/>
    <property type="match status" value="1"/>
</dbReference>
<evidence type="ECO:0000256" key="6">
    <source>
        <dbReference type="ARBA" id="ARBA00022806"/>
    </source>
</evidence>
<evidence type="ECO:0000256" key="11">
    <source>
        <dbReference type="ARBA" id="ARBA00048988"/>
    </source>
</evidence>